<name>A0ABY1ZLY6_9GAMM</name>
<proteinExistence type="predicted"/>
<dbReference type="InterPro" id="IPR006116">
    <property type="entry name" value="NT_2-5OAS_ClassI-CCAase"/>
</dbReference>
<reference evidence="2 3" key="1">
    <citation type="submission" date="2019-02" db="EMBL/GenBank/DDBJ databases">
        <title>Marinobacter halodurans sp. nov., a marine bacterium isolated from sea tidal flat.</title>
        <authorList>
            <person name="Yoo Y."/>
            <person name="Lee D.W."/>
            <person name="Kim B.S."/>
            <person name="Kim J.-J."/>
        </authorList>
    </citation>
    <scope>NUCLEOTIDE SEQUENCE [LARGE SCALE GENOMIC DNA]</scope>
    <source>
        <strain evidence="2 3">YJ-S3-2</strain>
    </source>
</reference>
<sequence>MPYTVAVSFDTFYQNINLSGDHRDTANRRRDDIVSKLKKKLHVIESFSSGSIPRYTALKDHADLDVMVALHYTKHIKDKKPSEVLQEVRDTLSEYRTNVRKNGQAVTLYYKTWPNVDIVPCSRVVNDGGIVISYSIPDMNTEQWVTSKPKNHTANMTSRAGTCGSNFRKSITMIKHWNRTHSSYLQSYHIEAMALRIFGSSMNDISWDIFKFFEEAANLVDGPLWYEGAFADDYLTYLTRSETKKRLETARDKARSAWAKTYGDDNDHEGAIAIWRQIFGDKFPAYG</sequence>
<dbReference type="RefSeq" id="WP_131482773.1">
    <property type="nucleotide sequence ID" value="NZ_SJDL01000025.1"/>
</dbReference>
<dbReference type="Proteomes" id="UP000313645">
    <property type="component" value="Unassembled WGS sequence"/>
</dbReference>
<dbReference type="Pfam" id="PF18144">
    <property type="entry name" value="SMODS"/>
    <property type="match status" value="1"/>
</dbReference>
<accession>A0ABY1ZLY6</accession>
<dbReference type="EMBL" id="SJDL01000025">
    <property type="protein sequence ID" value="TBW53365.1"/>
    <property type="molecule type" value="Genomic_DNA"/>
</dbReference>
<organism evidence="2 3">
    <name type="scientific">Marinobacter halodurans</name>
    <dbReference type="NCBI Taxonomy" id="2528979"/>
    <lineage>
        <taxon>Bacteria</taxon>
        <taxon>Pseudomonadati</taxon>
        <taxon>Pseudomonadota</taxon>
        <taxon>Gammaproteobacteria</taxon>
        <taxon>Pseudomonadales</taxon>
        <taxon>Marinobacteraceae</taxon>
        <taxon>Marinobacter</taxon>
    </lineage>
</organism>
<keyword evidence="3" id="KW-1185">Reference proteome</keyword>
<dbReference type="CDD" id="cd05400">
    <property type="entry name" value="NT_2-5OAS_ClassI-CCAase"/>
    <property type="match status" value="1"/>
</dbReference>
<dbReference type="InterPro" id="IPR043519">
    <property type="entry name" value="NT_sf"/>
</dbReference>
<evidence type="ECO:0000313" key="2">
    <source>
        <dbReference type="EMBL" id="TBW53365.1"/>
    </source>
</evidence>
<gene>
    <name evidence="2" type="ORF">EZI54_15420</name>
</gene>
<evidence type="ECO:0000313" key="3">
    <source>
        <dbReference type="Proteomes" id="UP000313645"/>
    </source>
</evidence>
<keyword evidence="1" id="KW-0051">Antiviral defense</keyword>
<evidence type="ECO:0000256" key="1">
    <source>
        <dbReference type="ARBA" id="ARBA00023118"/>
    </source>
</evidence>
<protein>
    <submittedName>
        <fullName evidence="2">Nucleotidyltransferase</fullName>
    </submittedName>
</protein>
<comment type="caution">
    <text evidence="2">The sequence shown here is derived from an EMBL/GenBank/DDBJ whole genome shotgun (WGS) entry which is preliminary data.</text>
</comment>
<dbReference type="Gene3D" id="3.30.460.10">
    <property type="entry name" value="Beta Polymerase, domain 2"/>
    <property type="match status" value="1"/>
</dbReference>
<dbReference type="SUPFAM" id="SSF81301">
    <property type="entry name" value="Nucleotidyltransferase"/>
    <property type="match status" value="1"/>
</dbReference>